<sequence>MAILSSEITFTGSIGQLSAYKMRGSDKIIIRKKGGASKEKIKHDAAFANTRRVNAEFGGRATASKWIMKMLSRVKPLADYNVAGSLNSLLKPIQMGSEGVYGKRGIELSQKPHLLEGFSLNRITPIESVIRTPIVCSVSRENLSARIEIPALVPDINFQVHQRHPMYKIIAVLGIVPDLFHQEWGYSPSDRAYDNIYPEITATEWMPSLKESAPTVLELAYSGTQLPDNKFSIMLSVGICYGKMTDTNTIEQVKHAGSAKIFSVR</sequence>
<proteinExistence type="predicted"/>
<dbReference type="RefSeq" id="WP_254153972.1">
    <property type="nucleotide sequence ID" value="NZ_JAHESD010000023.1"/>
</dbReference>
<comment type="caution">
    <text evidence="1">The sequence shown here is derived from an EMBL/GenBank/DDBJ whole genome shotgun (WGS) entry which is preliminary data.</text>
</comment>
<gene>
    <name evidence="1" type="ORF">KK060_12020</name>
</gene>
<organism evidence="1 2">
    <name type="scientific">Chryseosolibacter indicus</name>
    <dbReference type="NCBI Taxonomy" id="2782351"/>
    <lineage>
        <taxon>Bacteria</taxon>
        <taxon>Pseudomonadati</taxon>
        <taxon>Bacteroidota</taxon>
        <taxon>Cytophagia</taxon>
        <taxon>Cytophagales</taxon>
        <taxon>Chryseotaleaceae</taxon>
        <taxon>Chryseosolibacter</taxon>
    </lineage>
</organism>
<dbReference type="Proteomes" id="UP000772618">
    <property type="component" value="Unassembled WGS sequence"/>
</dbReference>
<evidence type="ECO:0000313" key="1">
    <source>
        <dbReference type="EMBL" id="MBT1704011.1"/>
    </source>
</evidence>
<protein>
    <submittedName>
        <fullName evidence="1">Uncharacterized protein</fullName>
    </submittedName>
</protein>
<reference evidence="1 2" key="1">
    <citation type="submission" date="2021-05" db="EMBL/GenBank/DDBJ databases">
        <title>A Polyphasic approach of four new species of the genus Ohtaekwangia: Ohtaekwangia histidinii sp. nov., Ohtaekwangia cretensis sp. nov., Ohtaekwangia indiensis sp. nov., Ohtaekwangia reichenbachii sp. nov. from diverse environment.</title>
        <authorList>
            <person name="Octaviana S."/>
        </authorList>
    </citation>
    <scope>NUCLEOTIDE SEQUENCE [LARGE SCALE GENOMIC DNA]</scope>
    <source>
        <strain evidence="1 2">PWU20</strain>
    </source>
</reference>
<accession>A0ABS5VVI8</accession>
<name>A0ABS5VVI8_9BACT</name>
<keyword evidence="2" id="KW-1185">Reference proteome</keyword>
<dbReference type="EMBL" id="JAHESD010000023">
    <property type="protein sequence ID" value="MBT1704011.1"/>
    <property type="molecule type" value="Genomic_DNA"/>
</dbReference>
<evidence type="ECO:0000313" key="2">
    <source>
        <dbReference type="Proteomes" id="UP000772618"/>
    </source>
</evidence>